<evidence type="ECO:0000313" key="1">
    <source>
        <dbReference type="EMBL" id="PMB46485.1"/>
    </source>
</evidence>
<name>A0A2N6MIB3_9CYAN</name>
<comment type="caution">
    <text evidence="1">The sequence shown here is derived from an EMBL/GenBank/DDBJ whole genome shotgun (WGS) entry which is preliminary data.</text>
</comment>
<dbReference type="EMBL" id="NMQI01000118">
    <property type="protein sequence ID" value="PMB46485.1"/>
    <property type="molecule type" value="Genomic_DNA"/>
</dbReference>
<proteinExistence type="predicted"/>
<accession>A0A2N6MIB3</accession>
<reference evidence="1 2" key="1">
    <citation type="submission" date="2017-07" db="EMBL/GenBank/DDBJ databases">
        <title>Genomes of Fischerella (Mastigocladus) sp. strains.</title>
        <authorList>
            <person name="Miller S.R."/>
        </authorList>
    </citation>
    <scope>NUCLEOTIDE SEQUENCE [LARGE SCALE GENOMIC DNA]</scope>
    <source>
        <strain evidence="1 2">CCMEE 5330</strain>
    </source>
</reference>
<dbReference type="AlphaFoldDB" id="A0A2N6MIB3"/>
<protein>
    <submittedName>
        <fullName evidence="1">Uncharacterized protein</fullName>
    </submittedName>
</protein>
<evidence type="ECO:0000313" key="2">
    <source>
        <dbReference type="Proteomes" id="UP000234966"/>
    </source>
</evidence>
<organism evidence="1 2">
    <name type="scientific">Fischerella thermalis CCMEE 5330</name>
    <dbReference type="NCBI Taxonomy" id="2019670"/>
    <lineage>
        <taxon>Bacteria</taxon>
        <taxon>Bacillati</taxon>
        <taxon>Cyanobacteriota</taxon>
        <taxon>Cyanophyceae</taxon>
        <taxon>Nostocales</taxon>
        <taxon>Hapalosiphonaceae</taxon>
        <taxon>Fischerella</taxon>
    </lineage>
</organism>
<sequence length="156" mass="17788">MSFNRDNNWDLSVDDRSGQLMLVVEVKTKRNASPEWAGRLRRNILAHGTFPKAPYFLMVFPDRFYLWTGVDDQLEQREPDYSIDARPILQPYFEQAGVSEDKISGQSLELIVALWLGRIIHASEPLEDTDTSQQWLIESGLYNAITGGNFEHTAAA</sequence>
<dbReference type="RefSeq" id="WP_062243907.1">
    <property type="nucleotide sequence ID" value="NZ_NMQI01000118.1"/>
</dbReference>
<dbReference type="Proteomes" id="UP000234966">
    <property type="component" value="Unassembled WGS sequence"/>
</dbReference>
<gene>
    <name evidence="1" type="ORF">CEN41_05660</name>
</gene>